<feature type="region of interest" description="Disordered" evidence="1">
    <location>
        <begin position="1"/>
        <end position="39"/>
    </location>
</feature>
<gene>
    <name evidence="2" type="ORF">QFZ34_003212</name>
</gene>
<sequence length="59" mass="6525">MEEYAGKNAGKIGNAYHRQIDAASQHGNHHGNRQNAKLRHDVGNGLKIIVAQELVRIQP</sequence>
<dbReference type="RefSeq" id="WP_307282492.1">
    <property type="nucleotide sequence ID" value="NZ_JAUSZT010000003.1"/>
</dbReference>
<comment type="caution">
    <text evidence="2">The sequence shown here is derived from an EMBL/GenBank/DDBJ whole genome shotgun (WGS) entry which is preliminary data.</text>
</comment>
<organism evidence="2 3">
    <name type="scientific">Phyllobacterium ifriqiyense</name>
    <dbReference type="NCBI Taxonomy" id="314238"/>
    <lineage>
        <taxon>Bacteria</taxon>
        <taxon>Pseudomonadati</taxon>
        <taxon>Pseudomonadota</taxon>
        <taxon>Alphaproteobacteria</taxon>
        <taxon>Hyphomicrobiales</taxon>
        <taxon>Phyllobacteriaceae</taxon>
        <taxon>Phyllobacterium</taxon>
    </lineage>
</organism>
<accession>A0ABU0SB86</accession>
<dbReference type="Proteomes" id="UP001237780">
    <property type="component" value="Unassembled WGS sequence"/>
</dbReference>
<protein>
    <submittedName>
        <fullName evidence="2">Uncharacterized protein</fullName>
    </submittedName>
</protein>
<evidence type="ECO:0000313" key="3">
    <source>
        <dbReference type="Proteomes" id="UP001237780"/>
    </source>
</evidence>
<proteinExistence type="predicted"/>
<evidence type="ECO:0000256" key="1">
    <source>
        <dbReference type="SAM" id="MobiDB-lite"/>
    </source>
</evidence>
<evidence type="ECO:0000313" key="2">
    <source>
        <dbReference type="EMBL" id="MDQ0998030.1"/>
    </source>
</evidence>
<reference evidence="2 3" key="1">
    <citation type="submission" date="2023-07" db="EMBL/GenBank/DDBJ databases">
        <title>Comparative genomics of wheat-associated soil bacteria to identify genetic determinants of phenazine resistance.</title>
        <authorList>
            <person name="Mouncey N."/>
        </authorList>
    </citation>
    <scope>NUCLEOTIDE SEQUENCE [LARGE SCALE GENOMIC DNA]</scope>
    <source>
        <strain evidence="2 3">W4I11</strain>
    </source>
</reference>
<keyword evidence="3" id="KW-1185">Reference proteome</keyword>
<dbReference type="EMBL" id="JAUSZT010000003">
    <property type="protein sequence ID" value="MDQ0998030.1"/>
    <property type="molecule type" value="Genomic_DNA"/>
</dbReference>
<name>A0ABU0SB86_9HYPH</name>